<sequence length="176" mass="21756">MIMMQKKVFSQSLTKFLNNIKSRNGKQDQNKQRNLKLRCLLVIIKKKQKYDYFKKVIILKYIWIIQQTCHKDQIQIQFFQRNQQRFENYQIFRLRVEDSQADQEGRITWNYQTCQNQDFKNKNMKMSQIKFVYRLQLKIMILSLEIQNKYNKGEFITFLDQYDNYDGELNEFLWSD</sequence>
<dbReference type="Proteomes" id="UP000689195">
    <property type="component" value="Unassembled WGS sequence"/>
</dbReference>
<dbReference type="AlphaFoldDB" id="A0A8S1WUX1"/>
<comment type="caution">
    <text evidence="1">The sequence shown here is derived from an EMBL/GenBank/DDBJ whole genome shotgun (WGS) entry which is preliminary data.</text>
</comment>
<evidence type="ECO:0000313" key="1">
    <source>
        <dbReference type="EMBL" id="CAD8192165.1"/>
    </source>
</evidence>
<name>A0A8S1WUX1_9CILI</name>
<proteinExistence type="predicted"/>
<protein>
    <submittedName>
        <fullName evidence="1">Uncharacterized protein</fullName>
    </submittedName>
</protein>
<reference evidence="1" key="1">
    <citation type="submission" date="2021-01" db="EMBL/GenBank/DDBJ databases">
        <authorList>
            <consortium name="Genoscope - CEA"/>
            <person name="William W."/>
        </authorList>
    </citation>
    <scope>NUCLEOTIDE SEQUENCE</scope>
</reference>
<accession>A0A8S1WUX1</accession>
<evidence type="ECO:0000313" key="2">
    <source>
        <dbReference type="Proteomes" id="UP000689195"/>
    </source>
</evidence>
<organism evidence="1 2">
    <name type="scientific">Paramecium pentaurelia</name>
    <dbReference type="NCBI Taxonomy" id="43138"/>
    <lineage>
        <taxon>Eukaryota</taxon>
        <taxon>Sar</taxon>
        <taxon>Alveolata</taxon>
        <taxon>Ciliophora</taxon>
        <taxon>Intramacronucleata</taxon>
        <taxon>Oligohymenophorea</taxon>
        <taxon>Peniculida</taxon>
        <taxon>Parameciidae</taxon>
        <taxon>Paramecium</taxon>
    </lineage>
</organism>
<gene>
    <name evidence="1" type="ORF">PPENT_87.1.T1010004</name>
</gene>
<keyword evidence="2" id="KW-1185">Reference proteome</keyword>
<dbReference type="EMBL" id="CAJJDO010000101">
    <property type="protein sequence ID" value="CAD8192165.1"/>
    <property type="molecule type" value="Genomic_DNA"/>
</dbReference>